<keyword evidence="2" id="KW-0813">Transport</keyword>
<feature type="transmembrane region" description="Helical" evidence="6">
    <location>
        <begin position="280"/>
        <end position="299"/>
    </location>
</feature>
<dbReference type="GO" id="GO:0016020">
    <property type="term" value="C:membrane"/>
    <property type="evidence" value="ECO:0007669"/>
    <property type="project" value="UniProtKB-SubCell"/>
</dbReference>
<dbReference type="OrthoDB" id="117970at2157"/>
<protein>
    <submittedName>
        <fullName evidence="8">Multidrug resistance protein Stp</fullName>
    </submittedName>
</protein>
<proteinExistence type="predicted"/>
<feature type="transmembrane region" description="Helical" evidence="6">
    <location>
        <begin position="238"/>
        <end position="259"/>
    </location>
</feature>
<dbReference type="PRINTS" id="PR01036">
    <property type="entry name" value="TCRTETB"/>
</dbReference>
<feature type="transmembrane region" description="Helical" evidence="6">
    <location>
        <begin position="341"/>
        <end position="360"/>
    </location>
</feature>
<feature type="transmembrane region" description="Helical" evidence="6">
    <location>
        <begin position="61"/>
        <end position="81"/>
    </location>
</feature>
<accession>A0A166EMX5</accession>
<feature type="transmembrane region" description="Helical" evidence="6">
    <location>
        <begin position="26"/>
        <end position="49"/>
    </location>
</feature>
<dbReference type="PATRIC" id="fig|47311.3.peg.628"/>
<gene>
    <name evidence="8" type="primary">stp</name>
    <name evidence="8" type="ORF">MBCUT_05470</name>
</gene>
<dbReference type="Gene3D" id="1.20.1720.10">
    <property type="entry name" value="Multidrug resistance protein D"/>
    <property type="match status" value="1"/>
</dbReference>
<organism evidence="8 9">
    <name type="scientific">Methanobrevibacter cuticularis</name>
    <dbReference type="NCBI Taxonomy" id="47311"/>
    <lineage>
        <taxon>Archaea</taxon>
        <taxon>Methanobacteriati</taxon>
        <taxon>Methanobacteriota</taxon>
        <taxon>Methanomada group</taxon>
        <taxon>Methanobacteria</taxon>
        <taxon>Methanobacteriales</taxon>
        <taxon>Methanobacteriaceae</taxon>
        <taxon>Methanobrevibacter</taxon>
    </lineage>
</organism>
<evidence type="ECO:0000259" key="7">
    <source>
        <dbReference type="PROSITE" id="PS50850"/>
    </source>
</evidence>
<evidence type="ECO:0000256" key="1">
    <source>
        <dbReference type="ARBA" id="ARBA00004141"/>
    </source>
</evidence>
<dbReference type="InterPro" id="IPR011701">
    <property type="entry name" value="MFS"/>
</dbReference>
<dbReference type="PANTHER" id="PTHR42718:SF9">
    <property type="entry name" value="MAJOR FACILITATOR SUPERFAMILY MULTIDRUG TRANSPORTER MFSC"/>
    <property type="match status" value="1"/>
</dbReference>
<dbReference type="STRING" id="47311.MBCUT_05470"/>
<keyword evidence="9" id="KW-1185">Reference proteome</keyword>
<dbReference type="AlphaFoldDB" id="A0A166EMX5"/>
<dbReference type="PANTHER" id="PTHR42718">
    <property type="entry name" value="MAJOR FACILITATOR SUPERFAMILY MULTIDRUG TRANSPORTER MFSC"/>
    <property type="match status" value="1"/>
</dbReference>
<feature type="transmembrane region" description="Helical" evidence="6">
    <location>
        <begin position="213"/>
        <end position="232"/>
    </location>
</feature>
<dbReference type="Pfam" id="PF07690">
    <property type="entry name" value="MFS_1"/>
    <property type="match status" value="1"/>
</dbReference>
<keyword evidence="3 6" id="KW-0812">Transmembrane</keyword>
<dbReference type="PROSITE" id="PS50850">
    <property type="entry name" value="MFS"/>
    <property type="match status" value="1"/>
</dbReference>
<sequence>MGSVSQNESGGLNLEPKPAKSISKKYVIIVASIASFLVAFSASSIAVALPPLAEEFSLNAILQNWVATSYLLSIAVFSVPFGKLSGKFGLKRIFLVGLVIFAISSIGAAMSFSAESLIFFRIVQGLGSAILNVTSLAMITEALPPKERGKGIGINISSVYIGLTLAPVIGGILTFNFGWQSIFLVVIPFLIVTAFITLWKIPDEWITGKDDKFDLKGTIIYSMAILLLIYGFTILHEVTGVIILIAAIGLFAIFTMWELREKFPVFNVELFKNTKFASSSLASLISYLATFVVTYIINYHLQYINGLDPQMAGLILVVTPGVMAIIAPFSGRLSDKIDPQILAAIGMSFVSFAIFMLIFLDVTTPVYYIIIAMFLQGVGYGLFSSPNTNAIMGSVPRKLSSVASAAVSTMRVIGQTLSLGMLTVIFAIVLGSAPLIPQYFPQLIESSQIAAIISTILCILAVVASLVGIKSQIKVN</sequence>
<feature type="transmembrane region" description="Helical" evidence="6">
    <location>
        <begin position="448"/>
        <end position="469"/>
    </location>
</feature>
<evidence type="ECO:0000256" key="5">
    <source>
        <dbReference type="ARBA" id="ARBA00023136"/>
    </source>
</evidence>
<evidence type="ECO:0000256" key="6">
    <source>
        <dbReference type="SAM" id="Phobius"/>
    </source>
</evidence>
<comment type="caution">
    <text evidence="8">The sequence shown here is derived from an EMBL/GenBank/DDBJ whole genome shotgun (WGS) entry which is preliminary data.</text>
</comment>
<evidence type="ECO:0000256" key="2">
    <source>
        <dbReference type="ARBA" id="ARBA00022448"/>
    </source>
</evidence>
<dbReference type="InterPro" id="IPR020846">
    <property type="entry name" value="MFS_dom"/>
</dbReference>
<name>A0A166EMX5_9EURY</name>
<dbReference type="EMBL" id="LWMW01000086">
    <property type="protein sequence ID" value="KZX16828.1"/>
    <property type="molecule type" value="Genomic_DNA"/>
</dbReference>
<dbReference type="InterPro" id="IPR036259">
    <property type="entry name" value="MFS_trans_sf"/>
</dbReference>
<feature type="transmembrane region" description="Helical" evidence="6">
    <location>
        <begin position="417"/>
        <end position="436"/>
    </location>
</feature>
<keyword evidence="4 6" id="KW-1133">Transmembrane helix</keyword>
<evidence type="ECO:0000313" key="9">
    <source>
        <dbReference type="Proteomes" id="UP000077275"/>
    </source>
</evidence>
<feature type="transmembrane region" description="Helical" evidence="6">
    <location>
        <begin position="152"/>
        <end position="175"/>
    </location>
</feature>
<evidence type="ECO:0000313" key="8">
    <source>
        <dbReference type="EMBL" id="KZX16828.1"/>
    </source>
</evidence>
<feature type="transmembrane region" description="Helical" evidence="6">
    <location>
        <begin position="181"/>
        <end position="201"/>
    </location>
</feature>
<comment type="subcellular location">
    <subcellularLocation>
        <location evidence="1">Membrane</location>
        <topology evidence="1">Multi-pass membrane protein</topology>
    </subcellularLocation>
</comment>
<evidence type="ECO:0000256" key="3">
    <source>
        <dbReference type="ARBA" id="ARBA00022692"/>
    </source>
</evidence>
<feature type="transmembrane region" description="Helical" evidence="6">
    <location>
        <begin position="311"/>
        <end position="329"/>
    </location>
</feature>
<evidence type="ECO:0000256" key="4">
    <source>
        <dbReference type="ARBA" id="ARBA00022989"/>
    </source>
</evidence>
<dbReference type="GO" id="GO:0022857">
    <property type="term" value="F:transmembrane transporter activity"/>
    <property type="evidence" value="ECO:0007669"/>
    <property type="project" value="InterPro"/>
</dbReference>
<feature type="transmembrane region" description="Helical" evidence="6">
    <location>
        <begin position="366"/>
        <end position="383"/>
    </location>
</feature>
<dbReference type="SUPFAM" id="SSF103473">
    <property type="entry name" value="MFS general substrate transporter"/>
    <property type="match status" value="1"/>
</dbReference>
<keyword evidence="5 6" id="KW-0472">Membrane</keyword>
<dbReference type="Proteomes" id="UP000077275">
    <property type="component" value="Unassembled WGS sequence"/>
</dbReference>
<dbReference type="RefSeq" id="WP_067258667.1">
    <property type="nucleotide sequence ID" value="NZ_LWMW01000086.1"/>
</dbReference>
<dbReference type="Gene3D" id="1.20.1250.20">
    <property type="entry name" value="MFS general substrate transporter like domains"/>
    <property type="match status" value="1"/>
</dbReference>
<feature type="transmembrane region" description="Helical" evidence="6">
    <location>
        <begin position="93"/>
        <end position="112"/>
    </location>
</feature>
<dbReference type="CDD" id="cd17321">
    <property type="entry name" value="MFS_MMR_MDR_like"/>
    <property type="match status" value="1"/>
</dbReference>
<reference evidence="8 9" key="1">
    <citation type="submission" date="2016-04" db="EMBL/GenBank/DDBJ databases">
        <title>Genome sequence of Methanobrevibacter cuticularis DSM 11139.</title>
        <authorList>
            <person name="Poehlein A."/>
            <person name="Seedorf H."/>
            <person name="Daniel R."/>
        </authorList>
    </citation>
    <scope>NUCLEOTIDE SEQUENCE [LARGE SCALE GENOMIC DNA]</scope>
    <source>
        <strain evidence="8 9">DSM 11139</strain>
    </source>
</reference>
<feature type="transmembrane region" description="Helical" evidence="6">
    <location>
        <begin position="118"/>
        <end position="140"/>
    </location>
</feature>
<feature type="domain" description="Major facilitator superfamily (MFS) profile" evidence="7">
    <location>
        <begin position="27"/>
        <end position="473"/>
    </location>
</feature>